<proteinExistence type="inferred from homology"/>
<dbReference type="PANTHER" id="PTHR40841">
    <property type="entry name" value="SIDEROPHORE TRIACETYLFUSARININE C ESTERASE"/>
    <property type="match status" value="1"/>
</dbReference>
<organism evidence="4 5">
    <name type="scientific">Novosphingobium pentaromativorans</name>
    <dbReference type="NCBI Taxonomy" id="205844"/>
    <lineage>
        <taxon>Bacteria</taxon>
        <taxon>Pseudomonadati</taxon>
        <taxon>Pseudomonadota</taxon>
        <taxon>Alphaproteobacteria</taxon>
        <taxon>Sphingomonadales</taxon>
        <taxon>Sphingomonadaceae</taxon>
        <taxon>Novosphingobium</taxon>
    </lineage>
</organism>
<evidence type="ECO:0000256" key="2">
    <source>
        <dbReference type="ARBA" id="ARBA00022801"/>
    </source>
</evidence>
<comment type="similarity">
    <text evidence="1">Belongs to the esterase D family.</text>
</comment>
<protein>
    <submittedName>
        <fullName evidence="4">Alpha/beta hydrolase</fullName>
    </submittedName>
</protein>
<dbReference type="Pfam" id="PF00756">
    <property type="entry name" value="Esterase"/>
    <property type="match status" value="1"/>
</dbReference>
<comment type="caution">
    <text evidence="4">The sequence shown here is derived from an EMBL/GenBank/DDBJ whole genome shotgun (WGS) entry which is preliminary data.</text>
</comment>
<reference evidence="4 5" key="1">
    <citation type="submission" date="2017-08" db="EMBL/GenBank/DDBJ databases">
        <title>Infants hospitalized years apart are colonized by the same room-sourced microbial strains.</title>
        <authorList>
            <person name="Brooks B."/>
            <person name="Olm M.R."/>
            <person name="Firek B.A."/>
            <person name="Baker R."/>
            <person name="Thomas B.C."/>
            <person name="Morowitz M.J."/>
            <person name="Banfield J.F."/>
        </authorList>
    </citation>
    <scope>NUCLEOTIDE SEQUENCE [LARGE SCALE GENOMIC DNA]</scope>
    <source>
        <strain evidence="4">S2_005_002_R2_33</strain>
    </source>
</reference>
<keyword evidence="2 4" id="KW-0378">Hydrolase</keyword>
<dbReference type="SUPFAM" id="SSF53474">
    <property type="entry name" value="alpha/beta-Hydrolases"/>
    <property type="match status" value="1"/>
</dbReference>
<evidence type="ECO:0000256" key="3">
    <source>
        <dbReference type="SAM" id="SignalP"/>
    </source>
</evidence>
<feature type="signal peptide" evidence="3">
    <location>
        <begin position="1"/>
        <end position="17"/>
    </location>
</feature>
<dbReference type="Proteomes" id="UP000249082">
    <property type="component" value="Unassembled WGS sequence"/>
</dbReference>
<dbReference type="InterPro" id="IPR000801">
    <property type="entry name" value="Esterase-like"/>
</dbReference>
<feature type="chain" id="PRO_5016057515" evidence="3">
    <location>
        <begin position="18"/>
        <end position="278"/>
    </location>
</feature>
<name>A0A2W5NIW8_9SPHN</name>
<dbReference type="GO" id="GO:0016788">
    <property type="term" value="F:hydrolase activity, acting on ester bonds"/>
    <property type="evidence" value="ECO:0007669"/>
    <property type="project" value="TreeGrafter"/>
</dbReference>
<evidence type="ECO:0000256" key="1">
    <source>
        <dbReference type="ARBA" id="ARBA00005622"/>
    </source>
</evidence>
<dbReference type="InterPro" id="IPR029058">
    <property type="entry name" value="AB_hydrolase_fold"/>
</dbReference>
<dbReference type="EMBL" id="QFPX01000015">
    <property type="protein sequence ID" value="PZQ53382.1"/>
    <property type="molecule type" value="Genomic_DNA"/>
</dbReference>
<evidence type="ECO:0000313" key="4">
    <source>
        <dbReference type="EMBL" id="PZQ53382.1"/>
    </source>
</evidence>
<gene>
    <name evidence="4" type="ORF">DI555_16300</name>
</gene>
<accession>A0A2W5NIW8</accession>
<dbReference type="Gene3D" id="3.40.50.1820">
    <property type="entry name" value="alpha/beta hydrolase"/>
    <property type="match status" value="1"/>
</dbReference>
<dbReference type="PANTHER" id="PTHR40841:SF2">
    <property type="entry name" value="SIDEROPHORE-DEGRADING ESTERASE (EUROFUNG)"/>
    <property type="match status" value="1"/>
</dbReference>
<dbReference type="InterPro" id="IPR052558">
    <property type="entry name" value="Siderophore_Hydrolase_D"/>
</dbReference>
<evidence type="ECO:0000313" key="5">
    <source>
        <dbReference type="Proteomes" id="UP000249082"/>
    </source>
</evidence>
<keyword evidence="3" id="KW-0732">Signal</keyword>
<sequence length="278" mass="29957">MLLALSCPAFMPGVATAATSAASPIMIGETHIVTFADGDQRQVNVYLPEDYAKGNARYPVLYLIDGGLSQDFLHVAGSTALNALWGRSLPVIVVGIESKDRRAELIGTPGNAAEHKQYPTAGHSAQFRAFLRDRVKPLIEADYRTNGDDGVIGESLAGLFIVETWLREPSLFHRYAAIDASLWWDDGALSKAAAELLAAKPKRGSLFLTYSNEGPETAEAAERVAGAGGSLVCLSPRTDLTHATAYHVLSPQALQFLFPTDNKHDPEWGFEVACTKKS</sequence>
<dbReference type="AlphaFoldDB" id="A0A2W5NIW8"/>